<dbReference type="Proteomes" id="UP000078397">
    <property type="component" value="Unassembled WGS sequence"/>
</dbReference>
<gene>
    <name evidence="1" type="ORF">VFPPC_13664</name>
</gene>
<dbReference type="OrthoDB" id="37659at2759"/>
<evidence type="ECO:0000313" key="2">
    <source>
        <dbReference type="Proteomes" id="UP000078397"/>
    </source>
</evidence>
<keyword evidence="2" id="KW-1185">Reference proteome</keyword>
<dbReference type="RefSeq" id="XP_018145194.1">
    <property type="nucleotide sequence ID" value="XM_018291438.1"/>
</dbReference>
<protein>
    <submittedName>
        <fullName evidence="1">Uncharacterized protein</fullName>
    </submittedName>
</protein>
<dbReference type="EMBL" id="LSBJ02000003">
    <property type="protein sequence ID" value="OAQ68344.1"/>
    <property type="molecule type" value="Genomic_DNA"/>
</dbReference>
<dbReference type="AlphaFoldDB" id="A0A179FRV3"/>
<reference evidence="1 2" key="1">
    <citation type="journal article" date="2016" name="PLoS Pathog.">
        <title>Biosynthesis of antibiotic leucinostatins in bio-control fungus Purpureocillium lilacinum and their inhibition on phytophthora revealed by genome mining.</title>
        <authorList>
            <person name="Wang G."/>
            <person name="Liu Z."/>
            <person name="Lin R."/>
            <person name="Li E."/>
            <person name="Mao Z."/>
            <person name="Ling J."/>
            <person name="Yang Y."/>
            <person name="Yin W.B."/>
            <person name="Xie B."/>
        </authorList>
    </citation>
    <scope>NUCLEOTIDE SEQUENCE [LARGE SCALE GENOMIC DNA]</scope>
    <source>
        <strain evidence="1">170</strain>
    </source>
</reference>
<organism evidence="1 2">
    <name type="scientific">Pochonia chlamydosporia 170</name>
    <dbReference type="NCBI Taxonomy" id="1380566"/>
    <lineage>
        <taxon>Eukaryota</taxon>
        <taxon>Fungi</taxon>
        <taxon>Dikarya</taxon>
        <taxon>Ascomycota</taxon>
        <taxon>Pezizomycotina</taxon>
        <taxon>Sordariomycetes</taxon>
        <taxon>Hypocreomycetidae</taxon>
        <taxon>Hypocreales</taxon>
        <taxon>Clavicipitaceae</taxon>
        <taxon>Pochonia</taxon>
    </lineage>
</organism>
<accession>A0A179FRV3</accession>
<dbReference type="GeneID" id="28855432"/>
<sequence length="161" mass="18488">MDKDQQFYVHIVVHRGSIHDTSNERRIGLWFVPCEQGSHYYVHVKGAFHSYQFEMRQDWDPTCTGSALPPVYIGKTDDISADELVRLLKDVPIENNNLEFNGQQWIWGALKLLASGNHLTRKQRDDGFNRMLETVLEGSSDELLEPRRGHVCRSGSDTTDV</sequence>
<name>A0A179FRV3_METCM</name>
<dbReference type="STRING" id="1380566.A0A179FRV3"/>
<evidence type="ECO:0000313" key="1">
    <source>
        <dbReference type="EMBL" id="OAQ68344.1"/>
    </source>
</evidence>
<comment type="caution">
    <text evidence="1">The sequence shown here is derived from an EMBL/GenBank/DDBJ whole genome shotgun (WGS) entry which is preliminary data.</text>
</comment>
<dbReference type="KEGG" id="pchm:VFPPC_13664"/>
<proteinExistence type="predicted"/>